<evidence type="ECO:0000256" key="3">
    <source>
        <dbReference type="ARBA" id="ARBA00022723"/>
    </source>
</evidence>
<gene>
    <name evidence="9" type="ORF">KL933_000743</name>
    <name evidence="10" type="ORF">KL946_005044</name>
</gene>
<evidence type="ECO:0000313" key="10">
    <source>
        <dbReference type="EMBL" id="KAG7761998.1"/>
    </source>
</evidence>
<reference evidence="9 11" key="1">
    <citation type="journal article" date="2021" name="G3 (Bethesda)">
        <title>Genomic diversity, chromosomal rearrangements, and interspecies hybridization in the ogataea polymorpha species complex.</title>
        <authorList>
            <person name="Hanson S.J."/>
            <person name="Cinneide E.O."/>
            <person name="Salzberg L.I."/>
            <person name="Wolfe K.H."/>
            <person name="McGowan J."/>
            <person name="Fitzpatrick D.A."/>
            <person name="Matlin K."/>
        </authorList>
    </citation>
    <scope>NUCLEOTIDE SEQUENCE</scope>
    <source>
        <strain evidence="10">81-436-3</strain>
        <strain evidence="9">83-405-1</strain>
    </source>
</reference>
<keyword evidence="6" id="KW-0449">Lipoprotein</keyword>
<evidence type="ECO:0000256" key="6">
    <source>
        <dbReference type="ARBA" id="ARBA00023288"/>
    </source>
</evidence>
<evidence type="ECO:0000313" key="9">
    <source>
        <dbReference type="EMBL" id="KAG7730948.1"/>
    </source>
</evidence>
<dbReference type="SUPFAM" id="SSF47473">
    <property type="entry name" value="EF-hand"/>
    <property type="match status" value="1"/>
</dbReference>
<dbReference type="Gene3D" id="1.10.238.10">
    <property type="entry name" value="EF-hand"/>
    <property type="match status" value="1"/>
</dbReference>
<dbReference type="PANTHER" id="PTHR23055">
    <property type="entry name" value="CALCIUM BINDING PROTEINS"/>
    <property type="match status" value="1"/>
</dbReference>
<keyword evidence="5" id="KW-0106">Calcium</keyword>
<accession>A0AAN6DA50</accession>
<evidence type="ECO:0000313" key="12">
    <source>
        <dbReference type="Proteomes" id="UP000738402"/>
    </source>
</evidence>
<evidence type="ECO:0000259" key="8">
    <source>
        <dbReference type="PROSITE" id="PS50222"/>
    </source>
</evidence>
<feature type="domain" description="EF-hand" evidence="8">
    <location>
        <begin position="96"/>
        <end position="131"/>
    </location>
</feature>
<dbReference type="CDD" id="cd00051">
    <property type="entry name" value="EFh"/>
    <property type="match status" value="1"/>
</dbReference>
<sequence>MGQKTSKLNKEDISTLRQETKFSARELQQWYKGFRRDVPNGQLTKEEFTKIHKQFYPFGDPTEFSSYAFEAFDTNGKGYIDFHSFIVSLSLASRGSIEDKLKWSFNVYDRDRDGFISYDDLLTVIKSIYRMVGTNTLHLSEDEATPELKAGKIWQGFGKHLHESRDLISIEEFINHRNLSSEVLEALNIYNDLV</sequence>
<dbReference type="Proteomes" id="UP000738402">
    <property type="component" value="Unassembled WGS sequence"/>
</dbReference>
<dbReference type="GO" id="GO:0016020">
    <property type="term" value="C:membrane"/>
    <property type="evidence" value="ECO:0007669"/>
    <property type="project" value="TreeGrafter"/>
</dbReference>
<evidence type="ECO:0000256" key="1">
    <source>
        <dbReference type="ARBA" id="ARBA00006049"/>
    </source>
</evidence>
<dbReference type="PROSITE" id="PS00018">
    <property type="entry name" value="EF_HAND_1"/>
    <property type="match status" value="1"/>
</dbReference>
<dbReference type="Proteomes" id="UP000697297">
    <property type="component" value="Unassembled WGS sequence"/>
</dbReference>
<dbReference type="PRINTS" id="PR00450">
    <property type="entry name" value="RECOVERIN"/>
</dbReference>
<dbReference type="InterPro" id="IPR011992">
    <property type="entry name" value="EF-hand-dom_pair"/>
</dbReference>
<dbReference type="InterPro" id="IPR002048">
    <property type="entry name" value="EF_hand_dom"/>
</dbReference>
<comment type="similarity">
    <text evidence="1">Belongs to the recoverin family.</text>
</comment>
<dbReference type="GO" id="GO:0005829">
    <property type="term" value="C:cytosol"/>
    <property type="evidence" value="ECO:0007669"/>
    <property type="project" value="TreeGrafter"/>
</dbReference>
<proteinExistence type="inferred from homology"/>
<evidence type="ECO:0000256" key="4">
    <source>
        <dbReference type="ARBA" id="ARBA00022737"/>
    </source>
</evidence>
<dbReference type="Pfam" id="PF00036">
    <property type="entry name" value="EF-hand_1"/>
    <property type="match status" value="1"/>
</dbReference>
<dbReference type="Pfam" id="PF13833">
    <property type="entry name" value="EF-hand_8"/>
    <property type="match status" value="1"/>
</dbReference>
<keyword evidence="2" id="KW-0519">Myristate</keyword>
<dbReference type="PROSITE" id="PS50222">
    <property type="entry name" value="EF_HAND_2"/>
    <property type="match status" value="2"/>
</dbReference>
<comment type="caution">
    <text evidence="9">The sequence shown here is derived from an EMBL/GenBank/DDBJ whole genome shotgun (WGS) entry which is preliminary data.</text>
</comment>
<dbReference type="GO" id="GO:0005509">
    <property type="term" value="F:calcium ion binding"/>
    <property type="evidence" value="ECO:0007669"/>
    <property type="project" value="InterPro"/>
</dbReference>
<name>A0AAN6DA50_9ASCO</name>
<dbReference type="InterPro" id="IPR018247">
    <property type="entry name" value="EF_Hand_1_Ca_BS"/>
</dbReference>
<evidence type="ECO:0000256" key="2">
    <source>
        <dbReference type="ARBA" id="ARBA00022707"/>
    </source>
</evidence>
<dbReference type="InterPro" id="IPR028846">
    <property type="entry name" value="Recoverin"/>
</dbReference>
<keyword evidence="11" id="KW-1185">Reference proteome</keyword>
<protein>
    <recommendedName>
        <fullName evidence="7">Calcium-binding protein NCS-1</fullName>
    </recommendedName>
</protein>
<dbReference type="EMBL" id="JAHLUN010000018">
    <property type="protein sequence ID" value="KAG7761998.1"/>
    <property type="molecule type" value="Genomic_DNA"/>
</dbReference>
<keyword evidence="3" id="KW-0479">Metal-binding</keyword>
<dbReference type="SMART" id="SM00054">
    <property type="entry name" value="EFh"/>
    <property type="match status" value="2"/>
</dbReference>
<keyword evidence="4" id="KW-0677">Repeat</keyword>
<dbReference type="FunFam" id="1.10.238.10:FF:000009">
    <property type="entry name" value="Visinin-like protein 1"/>
    <property type="match status" value="1"/>
</dbReference>
<evidence type="ECO:0000256" key="5">
    <source>
        <dbReference type="ARBA" id="ARBA00022837"/>
    </source>
</evidence>
<dbReference type="AlphaFoldDB" id="A0AAN6DA50"/>
<organism evidence="9 12">
    <name type="scientific">Ogataea haglerorum</name>
    <dbReference type="NCBI Taxonomy" id="1937702"/>
    <lineage>
        <taxon>Eukaryota</taxon>
        <taxon>Fungi</taxon>
        <taxon>Dikarya</taxon>
        <taxon>Ascomycota</taxon>
        <taxon>Saccharomycotina</taxon>
        <taxon>Pichiomycetes</taxon>
        <taxon>Pichiales</taxon>
        <taxon>Pichiaceae</taxon>
        <taxon>Ogataea</taxon>
    </lineage>
</organism>
<dbReference type="GO" id="GO:0008047">
    <property type="term" value="F:enzyme activator activity"/>
    <property type="evidence" value="ECO:0007669"/>
    <property type="project" value="UniProtKB-ARBA"/>
</dbReference>
<evidence type="ECO:0000256" key="7">
    <source>
        <dbReference type="ARBA" id="ARBA00071944"/>
    </source>
</evidence>
<dbReference type="PANTHER" id="PTHR23055:SF178">
    <property type="entry name" value="NEUROCALCIN HOMOLOG"/>
    <property type="match status" value="1"/>
</dbReference>
<feature type="domain" description="EF-hand" evidence="8">
    <location>
        <begin position="60"/>
        <end position="95"/>
    </location>
</feature>
<dbReference type="EMBL" id="JAHLUH010000001">
    <property type="protein sequence ID" value="KAG7730948.1"/>
    <property type="molecule type" value="Genomic_DNA"/>
</dbReference>
<evidence type="ECO:0000313" key="11">
    <source>
        <dbReference type="Proteomes" id="UP000697297"/>
    </source>
</evidence>